<keyword evidence="3" id="KW-1185">Reference proteome</keyword>
<evidence type="ECO:0000313" key="3">
    <source>
        <dbReference type="Proteomes" id="UP000288216"/>
    </source>
</evidence>
<dbReference type="EMBL" id="BFAA01003385">
    <property type="protein sequence ID" value="GCB70912.1"/>
    <property type="molecule type" value="Genomic_DNA"/>
</dbReference>
<dbReference type="AlphaFoldDB" id="A0A401PCR1"/>
<accession>A0A401PCR1</accession>
<proteinExistence type="predicted"/>
<evidence type="ECO:0000313" key="2">
    <source>
        <dbReference type="EMBL" id="GCB70912.1"/>
    </source>
</evidence>
<gene>
    <name evidence="2" type="ORF">scyTo_0008715</name>
</gene>
<name>A0A401PCR1_SCYTO</name>
<reference evidence="2 3" key="1">
    <citation type="journal article" date="2018" name="Nat. Ecol. Evol.">
        <title>Shark genomes provide insights into elasmobranch evolution and the origin of vertebrates.</title>
        <authorList>
            <person name="Hara Y"/>
            <person name="Yamaguchi K"/>
            <person name="Onimaru K"/>
            <person name="Kadota M"/>
            <person name="Koyanagi M"/>
            <person name="Keeley SD"/>
            <person name="Tatsumi K"/>
            <person name="Tanaka K"/>
            <person name="Motone F"/>
            <person name="Kageyama Y"/>
            <person name="Nozu R"/>
            <person name="Adachi N"/>
            <person name="Nishimura O"/>
            <person name="Nakagawa R"/>
            <person name="Tanegashima C"/>
            <person name="Kiyatake I"/>
            <person name="Matsumoto R"/>
            <person name="Murakumo K"/>
            <person name="Nishida K"/>
            <person name="Terakita A"/>
            <person name="Kuratani S"/>
            <person name="Sato K"/>
            <person name="Hyodo S Kuraku.S."/>
        </authorList>
    </citation>
    <scope>NUCLEOTIDE SEQUENCE [LARGE SCALE GENOMIC DNA]</scope>
</reference>
<organism evidence="2 3">
    <name type="scientific">Scyliorhinus torazame</name>
    <name type="common">Cloudy catshark</name>
    <name type="synonym">Catulus torazame</name>
    <dbReference type="NCBI Taxonomy" id="75743"/>
    <lineage>
        <taxon>Eukaryota</taxon>
        <taxon>Metazoa</taxon>
        <taxon>Chordata</taxon>
        <taxon>Craniata</taxon>
        <taxon>Vertebrata</taxon>
        <taxon>Chondrichthyes</taxon>
        <taxon>Elasmobranchii</taxon>
        <taxon>Galeomorphii</taxon>
        <taxon>Galeoidea</taxon>
        <taxon>Carcharhiniformes</taxon>
        <taxon>Scyliorhinidae</taxon>
        <taxon>Scyliorhinus</taxon>
    </lineage>
</organism>
<keyword evidence="1" id="KW-0812">Transmembrane</keyword>
<keyword evidence="1" id="KW-1133">Transmembrane helix</keyword>
<protein>
    <submittedName>
        <fullName evidence="2">Uncharacterized protein</fullName>
    </submittedName>
</protein>
<keyword evidence="1" id="KW-0472">Membrane</keyword>
<sequence>MVSVRKAVFVGEGETRGSGLVCLCVCIYYISIYIKVPAHSRIWFLGHRRLCTSSLSHSSFLRLDHSGSQGKV</sequence>
<evidence type="ECO:0000256" key="1">
    <source>
        <dbReference type="SAM" id="Phobius"/>
    </source>
</evidence>
<comment type="caution">
    <text evidence="2">The sequence shown here is derived from an EMBL/GenBank/DDBJ whole genome shotgun (WGS) entry which is preliminary data.</text>
</comment>
<feature type="transmembrane region" description="Helical" evidence="1">
    <location>
        <begin position="17"/>
        <end position="34"/>
    </location>
</feature>
<dbReference type="Proteomes" id="UP000288216">
    <property type="component" value="Unassembled WGS sequence"/>
</dbReference>